<evidence type="ECO:0000313" key="2">
    <source>
        <dbReference type="Proteomes" id="UP000325055"/>
    </source>
</evidence>
<protein>
    <recommendedName>
        <fullName evidence="3">Tetratricopeptide repeat protein</fullName>
    </recommendedName>
</protein>
<dbReference type="RefSeq" id="WP_149949193.1">
    <property type="nucleotide sequence ID" value="NZ_RCXI01000001.1"/>
</dbReference>
<name>A0A5M6AHC9_9BACE</name>
<evidence type="ECO:0008006" key="3">
    <source>
        <dbReference type="Google" id="ProtNLM"/>
    </source>
</evidence>
<accession>A0A5M6AHC9</accession>
<reference evidence="1 2" key="1">
    <citation type="journal article" date="2019" name="Nat. Med.">
        <title>A library of human gut bacterial isolates paired with longitudinal multiomics data enables mechanistic microbiome research.</title>
        <authorList>
            <person name="Poyet M."/>
            <person name="Groussin M."/>
            <person name="Gibbons S.M."/>
            <person name="Avila-Pacheco J."/>
            <person name="Jiang X."/>
            <person name="Kearney S.M."/>
            <person name="Perrotta A.R."/>
            <person name="Berdy B."/>
            <person name="Zhao S."/>
            <person name="Lieberman T.D."/>
            <person name="Swanson P.K."/>
            <person name="Smith M."/>
            <person name="Roesemann S."/>
            <person name="Alexander J.E."/>
            <person name="Rich S.A."/>
            <person name="Livny J."/>
            <person name="Vlamakis H."/>
            <person name="Clish C."/>
            <person name="Bullock K."/>
            <person name="Deik A."/>
            <person name="Scott J."/>
            <person name="Pierce K.A."/>
            <person name="Xavier R.J."/>
            <person name="Alm E.J."/>
        </authorList>
    </citation>
    <scope>NUCLEOTIDE SEQUENCE [LARGE SCALE GENOMIC DNA]</scope>
    <source>
        <strain evidence="1 2">BIOML-A7</strain>
    </source>
</reference>
<proteinExistence type="predicted"/>
<dbReference type="EMBL" id="VVYW01000001">
    <property type="protein sequence ID" value="KAA5411432.1"/>
    <property type="molecule type" value="Genomic_DNA"/>
</dbReference>
<gene>
    <name evidence="1" type="ORF">F2Y86_01560</name>
</gene>
<dbReference type="AlphaFoldDB" id="A0A5M6AHC9"/>
<comment type="caution">
    <text evidence="1">The sequence shown here is derived from an EMBL/GenBank/DDBJ whole genome shotgun (WGS) entry which is preliminary data.</text>
</comment>
<sequence>MDLGNSYFHLQNNAKAEHCFRIACNMVPGRILPQYYLFRFYAITMRNQEAITLGQSILFGDYQLEGSIAMQAKTHIKRYLSDIRMQTK</sequence>
<dbReference type="Proteomes" id="UP000325055">
    <property type="component" value="Unassembled WGS sequence"/>
</dbReference>
<organism evidence="1 2">
    <name type="scientific">Bacteroides cellulosilyticus</name>
    <dbReference type="NCBI Taxonomy" id="246787"/>
    <lineage>
        <taxon>Bacteria</taxon>
        <taxon>Pseudomonadati</taxon>
        <taxon>Bacteroidota</taxon>
        <taxon>Bacteroidia</taxon>
        <taxon>Bacteroidales</taxon>
        <taxon>Bacteroidaceae</taxon>
        <taxon>Bacteroides</taxon>
    </lineage>
</organism>
<evidence type="ECO:0000313" key="1">
    <source>
        <dbReference type="EMBL" id="KAA5411432.1"/>
    </source>
</evidence>